<feature type="region of interest" description="Disordered" evidence="1">
    <location>
        <begin position="1"/>
        <end position="22"/>
    </location>
</feature>
<organism evidence="2 3">
    <name type="scientific">Actinomycetospora chibensis</name>
    <dbReference type="NCBI Taxonomy" id="663606"/>
    <lineage>
        <taxon>Bacteria</taxon>
        <taxon>Bacillati</taxon>
        <taxon>Actinomycetota</taxon>
        <taxon>Actinomycetes</taxon>
        <taxon>Pseudonocardiales</taxon>
        <taxon>Pseudonocardiaceae</taxon>
        <taxon>Actinomycetospora</taxon>
    </lineage>
</organism>
<gene>
    <name evidence="2" type="ORF">ACFPEL_18430</name>
</gene>
<protein>
    <submittedName>
        <fullName evidence="2">Uncharacterized protein</fullName>
    </submittedName>
</protein>
<evidence type="ECO:0000256" key="1">
    <source>
        <dbReference type="SAM" id="MobiDB-lite"/>
    </source>
</evidence>
<evidence type="ECO:0000313" key="2">
    <source>
        <dbReference type="EMBL" id="MFC4834396.1"/>
    </source>
</evidence>
<comment type="caution">
    <text evidence="2">The sequence shown here is derived from an EMBL/GenBank/DDBJ whole genome shotgun (WGS) entry which is preliminary data.</text>
</comment>
<reference evidence="3" key="1">
    <citation type="journal article" date="2019" name="Int. J. Syst. Evol. Microbiol.">
        <title>The Global Catalogue of Microorganisms (GCM) 10K type strain sequencing project: providing services to taxonomists for standard genome sequencing and annotation.</title>
        <authorList>
            <consortium name="The Broad Institute Genomics Platform"/>
            <consortium name="The Broad Institute Genome Sequencing Center for Infectious Disease"/>
            <person name="Wu L."/>
            <person name="Ma J."/>
        </authorList>
    </citation>
    <scope>NUCLEOTIDE SEQUENCE [LARGE SCALE GENOMIC DNA]</scope>
    <source>
        <strain evidence="3">CCUG 50347</strain>
    </source>
</reference>
<feature type="compositionally biased region" description="Polar residues" evidence="1">
    <location>
        <begin position="1"/>
        <end position="10"/>
    </location>
</feature>
<sequence>MSAANTSANTAEVPEAPSEGAIDPALLRLIQRVAHREHMLVGVASPTAHPRTTAQKSSTRRRPAIGTARTASVRPTRGTTARKVTWS</sequence>
<dbReference type="Proteomes" id="UP001595909">
    <property type="component" value="Unassembled WGS sequence"/>
</dbReference>
<dbReference type="RefSeq" id="WP_274190764.1">
    <property type="nucleotide sequence ID" value="NZ_BAABHN010000039.1"/>
</dbReference>
<feature type="region of interest" description="Disordered" evidence="1">
    <location>
        <begin position="43"/>
        <end position="87"/>
    </location>
</feature>
<proteinExistence type="predicted"/>
<keyword evidence="3" id="KW-1185">Reference proteome</keyword>
<accession>A0ABV9RM49</accession>
<name>A0ABV9RM49_9PSEU</name>
<evidence type="ECO:0000313" key="3">
    <source>
        <dbReference type="Proteomes" id="UP001595909"/>
    </source>
</evidence>
<dbReference type="EMBL" id="JBHSIM010000039">
    <property type="protein sequence ID" value="MFC4834396.1"/>
    <property type="molecule type" value="Genomic_DNA"/>
</dbReference>